<feature type="region of interest" description="Disordered" evidence="1">
    <location>
        <begin position="146"/>
        <end position="200"/>
    </location>
</feature>
<dbReference type="AlphaFoldDB" id="C1N814"/>
<dbReference type="Gene3D" id="1.25.40.20">
    <property type="entry name" value="Ankyrin repeat-containing domain"/>
    <property type="match status" value="1"/>
</dbReference>
<evidence type="ECO:0000313" key="2">
    <source>
        <dbReference type="EMBL" id="EEH51625.1"/>
    </source>
</evidence>
<feature type="region of interest" description="Disordered" evidence="1">
    <location>
        <begin position="48"/>
        <end position="76"/>
    </location>
</feature>
<dbReference type="RefSeq" id="XP_003064003.1">
    <property type="nucleotide sequence ID" value="XM_003063957.1"/>
</dbReference>
<feature type="compositionally biased region" description="Low complexity" evidence="1">
    <location>
        <begin position="893"/>
        <end position="916"/>
    </location>
</feature>
<keyword evidence="3" id="KW-1185">Reference proteome</keyword>
<feature type="compositionally biased region" description="Gly residues" evidence="1">
    <location>
        <begin position="568"/>
        <end position="580"/>
    </location>
</feature>
<feature type="compositionally biased region" description="Acidic residues" evidence="1">
    <location>
        <begin position="1023"/>
        <end position="1032"/>
    </location>
</feature>
<dbReference type="GeneID" id="9689630"/>
<feature type="region of interest" description="Disordered" evidence="1">
    <location>
        <begin position="395"/>
        <end position="447"/>
    </location>
</feature>
<feature type="compositionally biased region" description="Basic residues" evidence="1">
    <location>
        <begin position="225"/>
        <end position="234"/>
    </location>
</feature>
<feature type="compositionally biased region" description="Basic and acidic residues" evidence="1">
    <location>
        <begin position="302"/>
        <end position="319"/>
    </location>
</feature>
<dbReference type="SUPFAM" id="SSF48403">
    <property type="entry name" value="Ankyrin repeat"/>
    <property type="match status" value="1"/>
</dbReference>
<feature type="region of interest" description="Disordered" evidence="1">
    <location>
        <begin position="548"/>
        <end position="592"/>
    </location>
</feature>
<sequence>MNGRYFSKVDGAIFNGERASQSRDTCFSETNVNCGLPRAVSRARERGVDMGGKLSRLRRRKGPSTPSPHASAGSDDAEVFDVERFAEETSVFSRAVKKQKKRLDKQTTATKRAWAANRALASLEVTSPNGKSGAAAAVQAAATTTSPAFRGASHPTRLMSTDSTRSGTIASPDGGRPFKARTHDAIASPSGHGALMSPNERKEDIMIRAAVAWRSRWAEQNKQRERSHRRRLREQKKMQRDFSNAVGERDDERWRAARGDGREGRRRERRPSARDSLALYREDDVASPPPPPPPRSSKSKSKSPEPEREDANNDDDARRAPGGGRVLGPSRGGLRAGYEQVKVFRDGNSLFHCARLAEIVCQAREKEAAAGASNGSSTTRDADSVAAVLRRGMRSLGKSQANETATHLRRGAAAKIASVEEDEERAREAASPPPSGGASRPPAGVLADDVSPRALDAAIVAAIKGSRLLRSRALPSGAPLDNWRRAMRRVADASEDPSLRDSDAYLRAMRVRDAFADAAARPNVPSSFVDVAALSAYLRRPITLIRGPVGVGEDDDDGSGSDDDGSDGDGGGGGGGGGSGSDNQKAARRRKRWRARCATEVVGAAHAARGRAGFTLFWELGEGVPHGLPAGDFILLVPRGKEEHERRRARADAAAFTRDVSSLPGVSPVALGTPTSRGGGGSGGGEHARGSGGSPGGWSPKTWDGMGSPVSSGAARATAGEERDEPRAPPPPSPPGAAAARRRARARAPAPAPAPASAIKGMLNAASDGHKHAVRAHARRGVSLAEADERGDTALHRAAAGGSVGLVKVVLKHANAPGQPSLRGLLEATNADGETPLAVAVRHRRVKAATYLRNAGASDPRGLVSTLSLAPGYGTDGGYSSSSSIGSFGGGESSDSSALSDSDGGGSELSFASASESDGDGGGGRRRRARRADVDAANAAWTVAARPSAAAAGGGGASSSRASSVTSGAYGEDYRSEDDGYDSRGGWSDMTPTSGSERGDASETDGSLWNSESESSAGGSDWDASDYDDDDDARGGGGGGDEGHGERFAAYARRY</sequence>
<dbReference type="PANTHER" id="PTHR24121">
    <property type="entry name" value="NO MECHANORECEPTOR POTENTIAL C, ISOFORM D-RELATED"/>
    <property type="match status" value="1"/>
</dbReference>
<feature type="compositionally biased region" description="Basic and acidic residues" evidence="1">
    <location>
        <begin position="247"/>
        <end position="273"/>
    </location>
</feature>
<dbReference type="EMBL" id="GG663750">
    <property type="protein sequence ID" value="EEH51625.1"/>
    <property type="molecule type" value="Genomic_DNA"/>
</dbReference>
<dbReference type="Pfam" id="PF12796">
    <property type="entry name" value="Ank_2"/>
    <property type="match status" value="1"/>
</dbReference>
<evidence type="ECO:0000313" key="3">
    <source>
        <dbReference type="Proteomes" id="UP000001876"/>
    </source>
</evidence>
<feature type="compositionally biased region" description="Acidic residues" evidence="1">
    <location>
        <begin position="552"/>
        <end position="567"/>
    </location>
</feature>
<feature type="compositionally biased region" description="Polar residues" evidence="1">
    <location>
        <begin position="158"/>
        <end position="169"/>
    </location>
</feature>
<dbReference type="InterPro" id="IPR036770">
    <property type="entry name" value="Ankyrin_rpt-contain_sf"/>
</dbReference>
<feature type="compositionally biased region" description="Gly residues" evidence="1">
    <location>
        <begin position="677"/>
        <end position="696"/>
    </location>
</feature>
<feature type="region of interest" description="Disordered" evidence="1">
    <location>
        <begin position="946"/>
        <end position="1055"/>
    </location>
</feature>
<feature type="compositionally biased region" description="Gly residues" evidence="1">
    <location>
        <begin position="321"/>
        <end position="335"/>
    </location>
</feature>
<dbReference type="SMART" id="SM00248">
    <property type="entry name" value="ANK"/>
    <property type="match status" value="2"/>
</dbReference>
<feature type="region of interest" description="Disordered" evidence="1">
    <location>
        <begin position="217"/>
        <end position="335"/>
    </location>
</feature>
<feature type="compositionally biased region" description="Basic and acidic residues" evidence="1">
    <location>
        <begin position="972"/>
        <end position="982"/>
    </location>
</feature>
<gene>
    <name evidence="2" type="ORF">MICPUCDRAFT_53907</name>
</gene>
<feature type="region of interest" description="Disordered" evidence="1">
    <location>
        <begin position="646"/>
        <end position="756"/>
    </location>
</feature>
<proteinExistence type="predicted"/>
<reference evidence="2 3" key="1">
    <citation type="journal article" date="2009" name="Science">
        <title>Green evolution and dynamic adaptations revealed by genomes of the marine picoeukaryotes Micromonas.</title>
        <authorList>
            <person name="Worden A.Z."/>
            <person name="Lee J.H."/>
            <person name="Mock T."/>
            <person name="Rouze P."/>
            <person name="Simmons M.P."/>
            <person name="Aerts A.L."/>
            <person name="Allen A.E."/>
            <person name="Cuvelier M.L."/>
            <person name="Derelle E."/>
            <person name="Everett M.V."/>
            <person name="Foulon E."/>
            <person name="Grimwood J."/>
            <person name="Gundlach H."/>
            <person name="Henrissat B."/>
            <person name="Napoli C."/>
            <person name="McDonald S.M."/>
            <person name="Parker M.S."/>
            <person name="Rombauts S."/>
            <person name="Salamov A."/>
            <person name="Von Dassow P."/>
            <person name="Badger J.H."/>
            <person name="Coutinho P.M."/>
            <person name="Demir E."/>
            <person name="Dubchak I."/>
            <person name="Gentemann C."/>
            <person name="Eikrem W."/>
            <person name="Gready J.E."/>
            <person name="John U."/>
            <person name="Lanier W."/>
            <person name="Lindquist E.A."/>
            <person name="Lucas S."/>
            <person name="Mayer K.F."/>
            <person name="Moreau H."/>
            <person name="Not F."/>
            <person name="Otillar R."/>
            <person name="Panaud O."/>
            <person name="Pangilinan J."/>
            <person name="Paulsen I."/>
            <person name="Piegu B."/>
            <person name="Poliakov A."/>
            <person name="Robbens S."/>
            <person name="Schmutz J."/>
            <person name="Toulza E."/>
            <person name="Wyss T."/>
            <person name="Zelensky A."/>
            <person name="Zhou K."/>
            <person name="Armbrust E.V."/>
            <person name="Bhattacharya D."/>
            <person name="Goodenough U.W."/>
            <person name="Van de Peer Y."/>
            <person name="Grigoriev I.V."/>
        </authorList>
    </citation>
    <scope>NUCLEOTIDE SEQUENCE [LARGE SCALE GENOMIC DNA]</scope>
    <source>
        <strain evidence="2 3">CCMP1545</strain>
    </source>
</reference>
<dbReference type="PANTHER" id="PTHR24121:SF21">
    <property type="entry name" value="ANKYRIN REPEAT FAMILY PROTEIN"/>
    <property type="match status" value="1"/>
</dbReference>
<organism evidence="3">
    <name type="scientific">Micromonas pusilla (strain CCMP1545)</name>
    <name type="common">Picoplanktonic green alga</name>
    <dbReference type="NCBI Taxonomy" id="564608"/>
    <lineage>
        <taxon>Eukaryota</taxon>
        <taxon>Viridiplantae</taxon>
        <taxon>Chlorophyta</taxon>
        <taxon>Mamiellophyceae</taxon>
        <taxon>Mamiellales</taxon>
        <taxon>Mamiellaceae</taxon>
        <taxon>Micromonas</taxon>
    </lineage>
</organism>
<feature type="region of interest" description="Disordered" evidence="1">
    <location>
        <begin position="880"/>
        <end position="931"/>
    </location>
</feature>
<evidence type="ECO:0000256" key="1">
    <source>
        <dbReference type="SAM" id="MobiDB-lite"/>
    </source>
</evidence>
<dbReference type="KEGG" id="mpp:MICPUCDRAFT_53907"/>
<name>C1N814_MICPC</name>
<dbReference type="InterPro" id="IPR002110">
    <property type="entry name" value="Ankyrin_rpt"/>
</dbReference>
<accession>C1N814</accession>
<feature type="compositionally biased region" description="Low complexity" evidence="1">
    <location>
        <begin position="958"/>
        <end position="969"/>
    </location>
</feature>
<dbReference type="Proteomes" id="UP000001876">
    <property type="component" value="Unassembled WGS sequence"/>
</dbReference>
<feature type="compositionally biased region" description="Low complexity" evidence="1">
    <location>
        <begin position="1011"/>
        <end position="1022"/>
    </location>
</feature>
<protein>
    <submittedName>
        <fullName evidence="2">Predicted protein</fullName>
    </submittedName>
</protein>